<dbReference type="AlphaFoldDB" id="A0A1I6S205"/>
<reference evidence="3" key="1">
    <citation type="submission" date="2016-10" db="EMBL/GenBank/DDBJ databases">
        <authorList>
            <person name="Varghese N."/>
            <person name="Submissions S."/>
        </authorList>
    </citation>
    <scope>NUCLEOTIDE SEQUENCE [LARGE SCALE GENOMIC DNA]</scope>
    <source>
        <strain evidence="3">DSM 45789</strain>
    </source>
</reference>
<proteinExistence type="predicted"/>
<protein>
    <submittedName>
        <fullName evidence="2">YtpI-like protein</fullName>
    </submittedName>
</protein>
<gene>
    <name evidence="2" type="ORF">SAMN05444972_10694</name>
</gene>
<organism evidence="2 3">
    <name type="scientific">Marininema halotolerans</name>
    <dbReference type="NCBI Taxonomy" id="1155944"/>
    <lineage>
        <taxon>Bacteria</taxon>
        <taxon>Bacillati</taxon>
        <taxon>Bacillota</taxon>
        <taxon>Bacilli</taxon>
        <taxon>Bacillales</taxon>
        <taxon>Thermoactinomycetaceae</taxon>
        <taxon>Marininema</taxon>
    </lineage>
</organism>
<feature type="transmembrane region" description="Helical" evidence="1">
    <location>
        <begin position="67"/>
        <end position="85"/>
    </location>
</feature>
<keyword evidence="1" id="KW-0812">Transmembrane</keyword>
<name>A0A1I6S205_9BACL</name>
<sequence>MKILLLSLVIIIILTALRTFTLSMASHRTDGLPRMKLRAKMNMWMGTMFLAVSLLQALSFSGNWVRTILLLIIAALGFINLFAGWSNRLRVRRMEEEQEKKTSDT</sequence>
<feature type="transmembrane region" description="Helical" evidence="1">
    <location>
        <begin position="41"/>
        <end position="60"/>
    </location>
</feature>
<keyword evidence="3" id="KW-1185">Reference proteome</keyword>
<evidence type="ECO:0000313" key="3">
    <source>
        <dbReference type="Proteomes" id="UP000198660"/>
    </source>
</evidence>
<keyword evidence="1" id="KW-1133">Transmembrane helix</keyword>
<dbReference type="InterPro" id="IPR025618">
    <property type="entry name" value="YtpI"/>
</dbReference>
<dbReference type="Proteomes" id="UP000198660">
    <property type="component" value="Unassembled WGS sequence"/>
</dbReference>
<evidence type="ECO:0000313" key="2">
    <source>
        <dbReference type="EMBL" id="SFS70972.1"/>
    </source>
</evidence>
<keyword evidence="1" id="KW-0472">Membrane</keyword>
<dbReference type="EMBL" id="FPAA01000006">
    <property type="protein sequence ID" value="SFS70972.1"/>
    <property type="molecule type" value="Genomic_DNA"/>
</dbReference>
<accession>A0A1I6S205</accession>
<evidence type="ECO:0000256" key="1">
    <source>
        <dbReference type="SAM" id="Phobius"/>
    </source>
</evidence>
<dbReference type="RefSeq" id="WP_091836880.1">
    <property type="nucleotide sequence ID" value="NZ_FPAA01000006.1"/>
</dbReference>
<dbReference type="Pfam" id="PF14007">
    <property type="entry name" value="YtpI"/>
    <property type="match status" value="1"/>
</dbReference>